<keyword evidence="7" id="KW-0812">Transmembrane</keyword>
<evidence type="ECO:0000256" key="5">
    <source>
        <dbReference type="ARBA" id="ARBA00023004"/>
    </source>
</evidence>
<evidence type="ECO:0000313" key="9">
    <source>
        <dbReference type="EMBL" id="ELZ02114.1"/>
    </source>
</evidence>
<dbReference type="GO" id="GO:0020037">
    <property type="term" value="F:heme binding"/>
    <property type="evidence" value="ECO:0007669"/>
    <property type="project" value="InterPro"/>
</dbReference>
<dbReference type="RefSeq" id="WP_006666865.1">
    <property type="nucleotide sequence ID" value="NZ_AOIP01000040.1"/>
</dbReference>
<organism evidence="9 10">
    <name type="scientific">Natrialba aegyptia DSM 13077</name>
    <dbReference type="NCBI Taxonomy" id="1227491"/>
    <lineage>
        <taxon>Archaea</taxon>
        <taxon>Methanobacteriati</taxon>
        <taxon>Methanobacteriota</taxon>
        <taxon>Stenosarchaea group</taxon>
        <taxon>Halobacteria</taxon>
        <taxon>Halobacteriales</taxon>
        <taxon>Natrialbaceae</taxon>
        <taxon>Natrialba</taxon>
    </lineage>
</organism>
<keyword evidence="5" id="KW-0408">Iron</keyword>
<keyword evidence="3" id="KW-0479">Metal-binding</keyword>
<reference evidence="9 10" key="1">
    <citation type="journal article" date="2014" name="PLoS Genet.">
        <title>Phylogenetically driven sequencing of extremely halophilic archaea reveals strategies for static and dynamic osmo-response.</title>
        <authorList>
            <person name="Becker E.A."/>
            <person name="Seitzer P.M."/>
            <person name="Tritt A."/>
            <person name="Larsen D."/>
            <person name="Krusor M."/>
            <person name="Yao A.I."/>
            <person name="Wu D."/>
            <person name="Madern D."/>
            <person name="Eisen J.A."/>
            <person name="Darling A.E."/>
            <person name="Facciotti M.T."/>
        </authorList>
    </citation>
    <scope>NUCLEOTIDE SEQUENCE [LARGE SCALE GENOMIC DNA]</scope>
    <source>
        <strain evidence="9 10">DSM 13077</strain>
    </source>
</reference>
<feature type="compositionally biased region" description="Acidic residues" evidence="6">
    <location>
        <begin position="290"/>
        <end position="302"/>
    </location>
</feature>
<proteinExistence type="predicted"/>
<name>M0AXH7_9EURY</name>
<gene>
    <name evidence="9" type="ORF">C480_17317</name>
</gene>
<evidence type="ECO:0000313" key="10">
    <source>
        <dbReference type="Proteomes" id="UP000011591"/>
    </source>
</evidence>
<feature type="transmembrane region" description="Helical" evidence="7">
    <location>
        <begin position="24"/>
        <end position="45"/>
    </location>
</feature>
<dbReference type="SMART" id="SM00887">
    <property type="entry name" value="EB_dh"/>
    <property type="match status" value="1"/>
</dbReference>
<keyword evidence="7" id="KW-1133">Transmembrane helix</keyword>
<keyword evidence="10" id="KW-1185">Reference proteome</keyword>
<keyword evidence="2" id="KW-0349">Heme</keyword>
<evidence type="ECO:0000259" key="8">
    <source>
        <dbReference type="SMART" id="SM00887"/>
    </source>
</evidence>
<accession>M0AXH7</accession>
<dbReference type="Proteomes" id="UP000011591">
    <property type="component" value="Unassembled WGS sequence"/>
</dbReference>
<dbReference type="Pfam" id="PF09459">
    <property type="entry name" value="EB_dh"/>
    <property type="match status" value="1"/>
</dbReference>
<evidence type="ECO:0000256" key="1">
    <source>
        <dbReference type="ARBA" id="ARBA00022448"/>
    </source>
</evidence>
<keyword evidence="7" id="KW-0472">Membrane</keyword>
<feature type="region of interest" description="Disordered" evidence="6">
    <location>
        <begin position="165"/>
        <end position="197"/>
    </location>
</feature>
<feature type="compositionally biased region" description="Polar residues" evidence="6">
    <location>
        <begin position="188"/>
        <end position="197"/>
    </location>
</feature>
<evidence type="ECO:0000256" key="4">
    <source>
        <dbReference type="ARBA" id="ARBA00022982"/>
    </source>
</evidence>
<protein>
    <recommendedName>
        <fullName evidence="8">Cytochrome c-552/DMSO reductase-like haem-binding domain-containing protein</fullName>
    </recommendedName>
</protein>
<dbReference type="GO" id="GO:0046872">
    <property type="term" value="F:metal ion binding"/>
    <property type="evidence" value="ECO:0007669"/>
    <property type="project" value="UniProtKB-KW"/>
</dbReference>
<dbReference type="EMBL" id="AOIP01000040">
    <property type="protein sequence ID" value="ELZ02114.1"/>
    <property type="molecule type" value="Genomic_DNA"/>
</dbReference>
<dbReference type="OrthoDB" id="145826at2157"/>
<dbReference type="AlphaFoldDB" id="M0AXH7"/>
<evidence type="ECO:0000256" key="2">
    <source>
        <dbReference type="ARBA" id="ARBA00022617"/>
    </source>
</evidence>
<evidence type="ECO:0000256" key="7">
    <source>
        <dbReference type="SAM" id="Phobius"/>
    </source>
</evidence>
<evidence type="ECO:0000256" key="6">
    <source>
        <dbReference type="SAM" id="MobiDB-lite"/>
    </source>
</evidence>
<dbReference type="InterPro" id="IPR019020">
    <property type="entry name" value="Cyt-c552/DMSO_Rdtase_haem-bd"/>
</dbReference>
<dbReference type="PATRIC" id="fig|1227491.4.peg.3547"/>
<feature type="region of interest" description="Disordered" evidence="6">
    <location>
        <begin position="283"/>
        <end position="307"/>
    </location>
</feature>
<keyword evidence="4" id="KW-0249">Electron transport</keyword>
<evidence type="ECO:0000256" key="3">
    <source>
        <dbReference type="ARBA" id="ARBA00022723"/>
    </source>
</evidence>
<feature type="domain" description="Cytochrome c-552/DMSO reductase-like haem-binding" evidence="8">
    <location>
        <begin position="62"/>
        <end position="271"/>
    </location>
</feature>
<dbReference type="Gene3D" id="2.60.40.1190">
    <property type="match status" value="1"/>
</dbReference>
<sequence>MSSERWGLGPVEIDRNAARRATKLAAVVLCLVMAVQVVIVAVFTLGPHPLQSVTEVPAEPDAQAWDGAPSETLSLDRQQMTTPYGGGSVDNVTVQAVTNDTHVAFRLEWEDPTADTEIDEPDAYSDAAAIMLRSGSKPPVTMGANGDPVNIWYWRSSWQHSDADPGGDMYAYPHPDSETKPGTVAGNPLSQSTHNQYGQNYYATGFGSLTNAETQPVAANGQRTDDGWALVFQREHETAGDYDAVFEDGEQMYLTYAIWNGSADEANGEKSLSYQFLTLDPGDGTLSETDSADDEGANETDTNDSGVVASATTSARWATRAATNWPAAIVLATGAAWLISYWRIRE</sequence>
<comment type="caution">
    <text evidence="9">The sequence shown here is derived from an EMBL/GenBank/DDBJ whole genome shotgun (WGS) entry which is preliminary data.</text>
</comment>
<keyword evidence="1" id="KW-0813">Transport</keyword>